<reference evidence="2 3" key="1">
    <citation type="journal article" date="2021" name="Sci. Rep.">
        <title>Genome sequencing of the multicellular alga Astrephomene provides insights into convergent evolution of germ-soma differentiation.</title>
        <authorList>
            <person name="Yamashita S."/>
            <person name="Yamamoto K."/>
            <person name="Matsuzaki R."/>
            <person name="Suzuki S."/>
            <person name="Yamaguchi H."/>
            <person name="Hirooka S."/>
            <person name="Minakuchi Y."/>
            <person name="Miyagishima S."/>
            <person name="Kawachi M."/>
            <person name="Toyoda A."/>
            <person name="Nozaki H."/>
        </authorList>
    </citation>
    <scope>NUCLEOTIDE SEQUENCE [LARGE SCALE GENOMIC DNA]</scope>
    <source>
        <strain evidence="2 3">NIES-4017</strain>
    </source>
</reference>
<sequence>MQPAVKQSASSLSNRGLGVQESENNNNNSLPPHLRPARSEHGALKRDVDACNATPEDVGRGNAVAAGAPSGSVNNCNAAPARYNVVLRSSQLSLSAALVQHAFPSLGSATRHDVRVFGKDSGGGLHAFGVVLSRYEGPQYRLNRIGELSRCLGARTGDTLWLFVHPNGNVVLEKASGNRISDQQQQHQHPQPQQQFCQDQEEEQQEDIHSVHDSSEEWPSDEPLSDDGCASSRDGSSDFEYPSTQDPKNATRQQQQLQQDDEQGCSADVTAPTATAATTAAAAGPASDTRFKLTLRASQINLGMSVVRQAFAAQYKAAREGGIKQQRLRVLVRAAVDGRLQPQEVVFAQYIGRRNQAKLHRLISIRDVVRCLGLRQDGEVGLTLR</sequence>
<feature type="compositionally biased region" description="Acidic residues" evidence="1">
    <location>
        <begin position="216"/>
        <end position="225"/>
    </location>
</feature>
<dbReference type="Proteomes" id="UP001054857">
    <property type="component" value="Unassembled WGS sequence"/>
</dbReference>
<dbReference type="EMBL" id="BMAR01000020">
    <property type="protein sequence ID" value="GFR47875.1"/>
    <property type="molecule type" value="Genomic_DNA"/>
</dbReference>
<evidence type="ECO:0000313" key="2">
    <source>
        <dbReference type="EMBL" id="GFR47875.1"/>
    </source>
</evidence>
<evidence type="ECO:0000313" key="3">
    <source>
        <dbReference type="Proteomes" id="UP001054857"/>
    </source>
</evidence>
<feature type="compositionally biased region" description="Polar residues" evidence="1">
    <location>
        <begin position="1"/>
        <end position="14"/>
    </location>
</feature>
<accession>A0AAD3DTN2</accession>
<protein>
    <submittedName>
        <fullName evidence="2">Uncharacterized protein</fullName>
    </submittedName>
</protein>
<proteinExistence type="predicted"/>
<organism evidence="2 3">
    <name type="scientific">Astrephomene gubernaculifera</name>
    <dbReference type="NCBI Taxonomy" id="47775"/>
    <lineage>
        <taxon>Eukaryota</taxon>
        <taxon>Viridiplantae</taxon>
        <taxon>Chlorophyta</taxon>
        <taxon>core chlorophytes</taxon>
        <taxon>Chlorophyceae</taxon>
        <taxon>CS clade</taxon>
        <taxon>Chlamydomonadales</taxon>
        <taxon>Astrephomenaceae</taxon>
        <taxon>Astrephomene</taxon>
    </lineage>
</organism>
<gene>
    <name evidence="2" type="ORF">Agub_g9684</name>
</gene>
<feature type="compositionally biased region" description="Basic and acidic residues" evidence="1">
    <location>
        <begin position="206"/>
        <end position="215"/>
    </location>
</feature>
<feature type="region of interest" description="Disordered" evidence="1">
    <location>
        <begin position="1"/>
        <end position="37"/>
    </location>
</feature>
<feature type="non-terminal residue" evidence="2">
    <location>
        <position position="1"/>
    </location>
</feature>
<keyword evidence="3" id="KW-1185">Reference proteome</keyword>
<feature type="compositionally biased region" description="Low complexity" evidence="1">
    <location>
        <begin position="182"/>
        <end position="198"/>
    </location>
</feature>
<evidence type="ECO:0000256" key="1">
    <source>
        <dbReference type="SAM" id="MobiDB-lite"/>
    </source>
</evidence>
<dbReference type="AlphaFoldDB" id="A0AAD3DTN2"/>
<feature type="region of interest" description="Disordered" evidence="1">
    <location>
        <begin position="178"/>
        <end position="267"/>
    </location>
</feature>
<feature type="compositionally biased region" description="Polar residues" evidence="1">
    <location>
        <begin position="242"/>
        <end position="252"/>
    </location>
</feature>
<name>A0AAD3DTN2_9CHLO</name>
<comment type="caution">
    <text evidence="2">The sequence shown here is derived from an EMBL/GenBank/DDBJ whole genome shotgun (WGS) entry which is preliminary data.</text>
</comment>